<feature type="transmembrane region" description="Helical" evidence="7">
    <location>
        <begin position="275"/>
        <end position="296"/>
    </location>
</feature>
<evidence type="ECO:0000256" key="5">
    <source>
        <dbReference type="ARBA" id="ARBA00023136"/>
    </source>
</evidence>
<reference evidence="10" key="1">
    <citation type="journal article" date="2019" name="Int. J. Syst. Evol. Microbiol.">
        <title>The Global Catalogue of Microorganisms (GCM) 10K type strain sequencing project: providing services to taxonomists for standard genome sequencing and annotation.</title>
        <authorList>
            <consortium name="The Broad Institute Genomics Platform"/>
            <consortium name="The Broad Institute Genome Sequencing Center for Infectious Disease"/>
            <person name="Wu L."/>
            <person name="Ma J."/>
        </authorList>
    </citation>
    <scope>NUCLEOTIDE SEQUENCE [LARGE SCALE GENOMIC DNA]</scope>
    <source>
        <strain evidence="10">JCM 17933</strain>
    </source>
</reference>
<gene>
    <name evidence="9" type="ORF">GCM10023191_096080</name>
</gene>
<feature type="domain" description="ABC3 transporter permease C-terminal" evidence="8">
    <location>
        <begin position="725"/>
        <end position="838"/>
    </location>
</feature>
<keyword evidence="5 7" id="KW-0472">Membrane</keyword>
<feature type="transmembrane region" description="Helical" evidence="7">
    <location>
        <begin position="811"/>
        <end position="829"/>
    </location>
</feature>
<feature type="transmembrane region" description="Helical" evidence="7">
    <location>
        <begin position="324"/>
        <end position="343"/>
    </location>
</feature>
<dbReference type="InterPro" id="IPR050250">
    <property type="entry name" value="Macrolide_Exporter_MacB"/>
</dbReference>
<keyword evidence="2" id="KW-1003">Cell membrane</keyword>
<comment type="caution">
    <text evidence="9">The sequence shown here is derived from an EMBL/GenBank/DDBJ whole genome shotgun (WGS) entry which is preliminary data.</text>
</comment>
<evidence type="ECO:0000256" key="6">
    <source>
        <dbReference type="ARBA" id="ARBA00038076"/>
    </source>
</evidence>
<evidence type="ECO:0000256" key="3">
    <source>
        <dbReference type="ARBA" id="ARBA00022692"/>
    </source>
</evidence>
<dbReference type="InterPro" id="IPR003838">
    <property type="entry name" value="ABC3_permease_C"/>
</dbReference>
<feature type="transmembrane region" description="Helical" evidence="7">
    <location>
        <begin position="774"/>
        <end position="796"/>
    </location>
</feature>
<keyword evidence="10" id="KW-1185">Reference proteome</keyword>
<dbReference type="EMBL" id="BAABHF010000065">
    <property type="protein sequence ID" value="GAA4519927.1"/>
    <property type="molecule type" value="Genomic_DNA"/>
</dbReference>
<proteinExistence type="inferred from homology"/>
<comment type="subcellular location">
    <subcellularLocation>
        <location evidence="1">Cell membrane</location>
        <topology evidence="1">Multi-pass membrane protein</topology>
    </subcellularLocation>
</comment>
<organism evidence="9 10">
    <name type="scientific">Actinoallomurus oryzae</name>
    <dbReference type="NCBI Taxonomy" id="502180"/>
    <lineage>
        <taxon>Bacteria</taxon>
        <taxon>Bacillati</taxon>
        <taxon>Actinomycetota</taxon>
        <taxon>Actinomycetes</taxon>
        <taxon>Streptosporangiales</taxon>
        <taxon>Thermomonosporaceae</taxon>
        <taxon>Actinoallomurus</taxon>
    </lineage>
</organism>
<dbReference type="PANTHER" id="PTHR30572:SF4">
    <property type="entry name" value="ABC TRANSPORTER PERMEASE YTRF"/>
    <property type="match status" value="1"/>
</dbReference>
<evidence type="ECO:0000313" key="10">
    <source>
        <dbReference type="Proteomes" id="UP001500503"/>
    </source>
</evidence>
<evidence type="ECO:0000259" key="8">
    <source>
        <dbReference type="Pfam" id="PF02687"/>
    </source>
</evidence>
<comment type="similarity">
    <text evidence="6">Belongs to the ABC-4 integral membrane protein family.</text>
</comment>
<accession>A0ABP8R7S6</accession>
<evidence type="ECO:0000313" key="9">
    <source>
        <dbReference type="EMBL" id="GAA4519927.1"/>
    </source>
</evidence>
<evidence type="ECO:0000256" key="2">
    <source>
        <dbReference type="ARBA" id="ARBA00022475"/>
    </source>
</evidence>
<dbReference type="PANTHER" id="PTHR30572">
    <property type="entry name" value="MEMBRANE COMPONENT OF TRANSPORTER-RELATED"/>
    <property type="match status" value="1"/>
</dbReference>
<evidence type="ECO:0000256" key="4">
    <source>
        <dbReference type="ARBA" id="ARBA00022989"/>
    </source>
</evidence>
<evidence type="ECO:0000256" key="1">
    <source>
        <dbReference type="ARBA" id="ARBA00004651"/>
    </source>
</evidence>
<feature type="transmembrane region" description="Helical" evidence="7">
    <location>
        <begin position="724"/>
        <end position="746"/>
    </location>
</feature>
<keyword evidence="3 7" id="KW-0812">Transmembrane</keyword>
<protein>
    <submittedName>
        <fullName evidence="9">ABC transporter permease</fullName>
    </submittedName>
</protein>
<sequence>MVRIAWRMLTQRPASMLATFLALWFAVVIVTMCGAMLESGIRYNGTVARYAAAPVLVATTDLQVTFGSGEDRETERYPLAERGRLDPSLPARIAAAPGVREAVTDVALRGRLDAGGRTAPVEAHPWSAARLAPFALRAGAAPAAAGQVVLDQSLATRVGARPGARVRLGLASGVRTYTVAGVAAPAGRAPEAPTVFLGDADARALAGGAAQVIGVLPDPGVGPKTLAGAVRRVLPPSPARLAGAYPHVYSGAGRGAVESPDVGNGREFAISVSSVFGGCALLIAVLVIAGTVGLSVRQRHRDIALLRALAATPRQVRRMVVREATGLGLLAGVLGVWPGLLFADRLRDQFVARGMVPGTFRTHLSWLPPLVAAGSALVIAVAAAWMASLRASRIRPTAALAETAVERGGVGLVRSALGLVALAGGITLCVVAGSVSGDSAAGTSVGTVFTLVVAVALLSPLLIRAAAATFGRLLHLAGVTGRLARATTATSARRLSSVVSCLVLAVGLGGSLWFMQTSELHVADRQSRAGLLADRVVTPAAPGLRPEATAAIRRTGGVTAATGVVHSTLFTRQAGGITDFPAQGVDPEGLDRTLDLDVTGGDLAGLRGDTVALDALTAQSMHLRVGGRFRGWFGDGTPVTLRVVAIYTRGLGFAALTLPHDTLAPHTGTGLDDAVFVATTGPRAVAALRAELDTVAPGSSVVSRDAFQVGLDHNLEENAWTNKVVTAVLLIYVVIAAVNTLAMYALGRRREFAVLRLSGTTRTQVLRMVRLEQVLLLGLALVVGAAIAAGTLIPMVKGITGSATPYIPPGGWIAVIGGVVLISVVATLLPARRVLRTRPVDGVGLRE</sequence>
<feature type="transmembrane region" description="Helical" evidence="7">
    <location>
        <begin position="495"/>
        <end position="515"/>
    </location>
</feature>
<dbReference type="Proteomes" id="UP001500503">
    <property type="component" value="Unassembled WGS sequence"/>
</dbReference>
<feature type="domain" description="ABC3 transporter permease C-terminal" evidence="8">
    <location>
        <begin position="275"/>
        <end position="395"/>
    </location>
</feature>
<dbReference type="Pfam" id="PF02687">
    <property type="entry name" value="FtsX"/>
    <property type="match status" value="2"/>
</dbReference>
<name>A0ABP8R7S6_9ACTN</name>
<evidence type="ECO:0000256" key="7">
    <source>
        <dbReference type="SAM" id="Phobius"/>
    </source>
</evidence>
<keyword evidence="4 7" id="KW-1133">Transmembrane helix</keyword>
<feature type="transmembrane region" description="Helical" evidence="7">
    <location>
        <begin position="416"/>
        <end position="436"/>
    </location>
</feature>
<feature type="transmembrane region" description="Helical" evidence="7">
    <location>
        <begin position="363"/>
        <end position="385"/>
    </location>
</feature>
<feature type="transmembrane region" description="Helical" evidence="7">
    <location>
        <begin position="448"/>
        <end position="474"/>
    </location>
</feature>